<dbReference type="GO" id="GO:0038023">
    <property type="term" value="F:signaling receptor activity"/>
    <property type="evidence" value="ECO:0007669"/>
    <property type="project" value="TreeGrafter"/>
</dbReference>
<keyword evidence="6" id="KW-0479">Metal-binding</keyword>
<evidence type="ECO:0000256" key="8">
    <source>
        <dbReference type="SAM" id="Phobius"/>
    </source>
</evidence>
<dbReference type="AlphaFoldDB" id="A0A168NBM0"/>
<dbReference type="STRING" id="4829.A0A168NBM0"/>
<evidence type="ECO:0000313" key="10">
    <source>
        <dbReference type="Proteomes" id="UP000078561"/>
    </source>
</evidence>
<proteinExistence type="inferred from homology"/>
<feature type="binding site" evidence="6">
    <location>
        <position position="345"/>
    </location>
    <ligand>
        <name>Zn(2+)</name>
        <dbReference type="ChEBI" id="CHEBI:29105"/>
    </ligand>
</feature>
<evidence type="ECO:0000313" key="9">
    <source>
        <dbReference type="EMBL" id="SAM00219.1"/>
    </source>
</evidence>
<dbReference type="PANTHER" id="PTHR20855:SF52">
    <property type="entry name" value="ADIPONECTIN RECEPTOR PROTEIN"/>
    <property type="match status" value="1"/>
</dbReference>
<dbReference type="Proteomes" id="UP000078561">
    <property type="component" value="Unassembled WGS sequence"/>
</dbReference>
<comment type="similarity">
    <text evidence="2">Belongs to the ADIPOR family.</text>
</comment>
<keyword evidence="3 8" id="KW-0812">Transmembrane</keyword>
<evidence type="ECO:0000256" key="5">
    <source>
        <dbReference type="ARBA" id="ARBA00023136"/>
    </source>
</evidence>
<keyword evidence="5 8" id="KW-0472">Membrane</keyword>
<evidence type="ECO:0000256" key="4">
    <source>
        <dbReference type="ARBA" id="ARBA00022989"/>
    </source>
</evidence>
<dbReference type="GO" id="GO:0016020">
    <property type="term" value="C:membrane"/>
    <property type="evidence" value="ECO:0007669"/>
    <property type="project" value="UniProtKB-SubCell"/>
</dbReference>
<reference evidence="9" key="1">
    <citation type="submission" date="2016-04" db="EMBL/GenBank/DDBJ databases">
        <authorList>
            <person name="Evans L.H."/>
            <person name="Alamgir A."/>
            <person name="Owens N."/>
            <person name="Weber N.D."/>
            <person name="Virtaneva K."/>
            <person name="Barbian K."/>
            <person name="Babar A."/>
            <person name="Rosenke K."/>
        </authorList>
    </citation>
    <scope>NUCLEOTIDE SEQUENCE [LARGE SCALE GENOMIC DNA]</scope>
    <source>
        <strain evidence="9">CBS 101.48</strain>
    </source>
</reference>
<feature type="region of interest" description="Disordered" evidence="7">
    <location>
        <begin position="73"/>
        <end position="97"/>
    </location>
</feature>
<feature type="transmembrane region" description="Helical" evidence="8">
    <location>
        <begin position="144"/>
        <end position="166"/>
    </location>
</feature>
<dbReference type="Pfam" id="PF03006">
    <property type="entry name" value="HlyIII"/>
    <property type="match status" value="1"/>
</dbReference>
<dbReference type="PANTHER" id="PTHR20855">
    <property type="entry name" value="ADIPOR/PROGESTIN RECEPTOR-RELATED"/>
    <property type="match status" value="1"/>
</dbReference>
<dbReference type="InParanoid" id="A0A168NBM0"/>
<feature type="transmembrane region" description="Helical" evidence="8">
    <location>
        <begin position="338"/>
        <end position="361"/>
    </location>
</feature>
<evidence type="ECO:0000256" key="7">
    <source>
        <dbReference type="SAM" id="MobiDB-lite"/>
    </source>
</evidence>
<dbReference type="FunCoup" id="A0A168NBM0">
    <property type="interactions" value="66"/>
</dbReference>
<dbReference type="OMA" id="EPWQQDN"/>
<evidence type="ECO:0000256" key="1">
    <source>
        <dbReference type="ARBA" id="ARBA00004141"/>
    </source>
</evidence>
<dbReference type="GO" id="GO:0046872">
    <property type="term" value="F:metal ion binding"/>
    <property type="evidence" value="ECO:0007669"/>
    <property type="project" value="UniProtKB-KW"/>
</dbReference>
<feature type="binding site" evidence="6">
    <location>
        <position position="199"/>
    </location>
    <ligand>
        <name>Zn(2+)</name>
        <dbReference type="ChEBI" id="CHEBI:29105"/>
    </ligand>
</feature>
<evidence type="ECO:0000256" key="2">
    <source>
        <dbReference type="ARBA" id="ARBA00007018"/>
    </source>
</evidence>
<feature type="transmembrane region" description="Helical" evidence="8">
    <location>
        <begin position="242"/>
        <end position="266"/>
    </location>
</feature>
<gene>
    <name evidence="9" type="primary">ABSGL_05896.1 scaffold 7570</name>
</gene>
<dbReference type="InterPro" id="IPR004254">
    <property type="entry name" value="AdipoR/HlyIII-related"/>
</dbReference>
<evidence type="ECO:0000256" key="3">
    <source>
        <dbReference type="ARBA" id="ARBA00022692"/>
    </source>
</evidence>
<sequence>MPLAEKTAFPNSIGGLSPVFPYSPNSTFATLTGTCHTSAKDPSFGVDLSPENGTQLRSLAALTITEFDIKENMSPHQRHTTRRRDSDQDTTSLLNTDPKSKTLQWSELPAWMQDNHYITAGYRRPTGSYVECIKTIFYLHNEYVNIWSHLLGFLLFVGLGIHFLWMQPFSDSLTWFDIVYFFVFIAGALTCLGLSSMFHCFSCHSEHVAAAWNRCDYAGIVTLTVGSFFPVIYYGFHCHRLLQVFYLVTVAILGAGTAAVVLLKHFRTPAYRWMRTSMFIALGLFGVVPALHGIYVYGFARSLDTISLINMLVMGCSYIGGALLYGARIPERWSPGSFNIFGASHQIFHVCVVIALITHYLGVMKAMAYWHTGGQEICKEFL</sequence>
<organism evidence="9">
    <name type="scientific">Absidia glauca</name>
    <name type="common">Pin mould</name>
    <dbReference type="NCBI Taxonomy" id="4829"/>
    <lineage>
        <taxon>Eukaryota</taxon>
        <taxon>Fungi</taxon>
        <taxon>Fungi incertae sedis</taxon>
        <taxon>Mucoromycota</taxon>
        <taxon>Mucoromycotina</taxon>
        <taxon>Mucoromycetes</taxon>
        <taxon>Mucorales</taxon>
        <taxon>Cunninghamellaceae</taxon>
        <taxon>Absidia</taxon>
    </lineage>
</organism>
<feature type="transmembrane region" description="Helical" evidence="8">
    <location>
        <begin position="178"/>
        <end position="203"/>
    </location>
</feature>
<comment type="subcellular location">
    <subcellularLocation>
        <location evidence="1">Membrane</location>
        <topology evidence="1">Multi-pass membrane protein</topology>
    </subcellularLocation>
</comment>
<accession>A0A168NBM0</accession>
<feature type="transmembrane region" description="Helical" evidence="8">
    <location>
        <begin position="306"/>
        <end position="326"/>
    </location>
</feature>
<protein>
    <submittedName>
        <fullName evidence="9">Uncharacterized protein</fullName>
    </submittedName>
</protein>
<name>A0A168NBM0_ABSGL</name>
<keyword evidence="4 8" id="KW-1133">Transmembrane helix</keyword>
<keyword evidence="10" id="KW-1185">Reference proteome</keyword>
<keyword evidence="6" id="KW-0862">Zinc</keyword>
<evidence type="ECO:0000256" key="6">
    <source>
        <dbReference type="PIRSR" id="PIRSR604254-1"/>
    </source>
</evidence>
<dbReference type="EMBL" id="LT553165">
    <property type="protein sequence ID" value="SAM00219.1"/>
    <property type="molecule type" value="Genomic_DNA"/>
</dbReference>
<feature type="transmembrane region" description="Helical" evidence="8">
    <location>
        <begin position="278"/>
        <end position="300"/>
    </location>
</feature>
<dbReference type="OrthoDB" id="529367at2759"/>
<feature type="binding site" evidence="6">
    <location>
        <position position="349"/>
    </location>
    <ligand>
        <name>Zn(2+)</name>
        <dbReference type="ChEBI" id="CHEBI:29105"/>
    </ligand>
</feature>
<feature type="transmembrane region" description="Helical" evidence="8">
    <location>
        <begin position="215"/>
        <end position="236"/>
    </location>
</feature>
<dbReference type="GO" id="GO:0006882">
    <property type="term" value="P:intracellular zinc ion homeostasis"/>
    <property type="evidence" value="ECO:0007669"/>
    <property type="project" value="TreeGrafter"/>
</dbReference>